<dbReference type="EMBL" id="QEAQ01000088">
    <property type="protein sequence ID" value="TPX56008.1"/>
    <property type="molecule type" value="Genomic_DNA"/>
</dbReference>
<feature type="region of interest" description="Disordered" evidence="2">
    <location>
        <begin position="169"/>
        <end position="226"/>
    </location>
</feature>
<feature type="binding site" evidence="1">
    <location>
        <position position="24"/>
    </location>
    <ligand>
        <name>a divalent metal cation</name>
        <dbReference type="ChEBI" id="CHEBI:60240"/>
        <label>1</label>
    </ligand>
</feature>
<dbReference type="AlphaFoldDB" id="A0A507DYG5"/>
<protein>
    <recommendedName>
        <fullName evidence="5">TatD DNase family protein</fullName>
    </recommendedName>
</protein>
<dbReference type="SUPFAM" id="SSF51556">
    <property type="entry name" value="Metallo-dependent hydrolases"/>
    <property type="match status" value="1"/>
</dbReference>
<feature type="binding site" evidence="1">
    <location>
        <position position="151"/>
    </location>
    <ligand>
        <name>a divalent metal cation</name>
        <dbReference type="ChEBI" id="CHEBI:60240"/>
        <label>2</label>
    </ligand>
</feature>
<dbReference type="InterPro" id="IPR001130">
    <property type="entry name" value="TatD-like"/>
</dbReference>
<dbReference type="GO" id="GO:0016788">
    <property type="term" value="F:hydrolase activity, acting on ester bonds"/>
    <property type="evidence" value="ECO:0007669"/>
    <property type="project" value="InterPro"/>
</dbReference>
<proteinExistence type="predicted"/>
<dbReference type="InterPro" id="IPR032466">
    <property type="entry name" value="Metal_Hydrolase"/>
</dbReference>
<keyword evidence="1" id="KW-0479">Metal-binding</keyword>
<evidence type="ECO:0000256" key="1">
    <source>
        <dbReference type="PIRSR" id="PIRSR005902-1"/>
    </source>
</evidence>
<evidence type="ECO:0000313" key="4">
    <source>
        <dbReference type="Proteomes" id="UP000318582"/>
    </source>
</evidence>
<dbReference type="Pfam" id="PF01026">
    <property type="entry name" value="TatD_DNase"/>
    <property type="match status" value="1"/>
</dbReference>
<reference evidence="3 4" key="1">
    <citation type="journal article" date="2019" name="Sci. Rep.">
        <title>Comparative genomics of chytrid fungi reveal insights into the obligate biotrophic and pathogenic lifestyle of Synchytrium endobioticum.</title>
        <authorList>
            <person name="van de Vossenberg B.T.L.H."/>
            <person name="Warris S."/>
            <person name="Nguyen H.D.T."/>
            <person name="van Gent-Pelzer M.P.E."/>
            <person name="Joly D.L."/>
            <person name="van de Geest H.C."/>
            <person name="Bonants P.J.M."/>
            <person name="Smith D.S."/>
            <person name="Levesque C.A."/>
            <person name="van der Lee T.A.J."/>
        </authorList>
    </citation>
    <scope>NUCLEOTIDE SEQUENCE [LARGE SCALE GENOMIC DNA]</scope>
    <source>
        <strain evidence="3 4">CBS 809.83</strain>
    </source>
</reference>
<dbReference type="InterPro" id="IPR053044">
    <property type="entry name" value="Metallo-hydrolase/TatD-type"/>
</dbReference>
<dbReference type="PANTHER" id="PTHR47345">
    <property type="entry name" value="CUT9-INTERACTING PROTEIN SCN1"/>
    <property type="match status" value="1"/>
</dbReference>
<dbReference type="PANTHER" id="PTHR47345:SF1">
    <property type="entry name" value="CUT9-INTERACTING PROTEIN SCN1"/>
    <property type="match status" value="1"/>
</dbReference>
<feature type="compositionally biased region" description="Basic and acidic residues" evidence="2">
    <location>
        <begin position="197"/>
        <end position="206"/>
    </location>
</feature>
<organism evidence="3 4">
    <name type="scientific">Powellomyces hirtus</name>
    <dbReference type="NCBI Taxonomy" id="109895"/>
    <lineage>
        <taxon>Eukaryota</taxon>
        <taxon>Fungi</taxon>
        <taxon>Fungi incertae sedis</taxon>
        <taxon>Chytridiomycota</taxon>
        <taxon>Chytridiomycota incertae sedis</taxon>
        <taxon>Chytridiomycetes</taxon>
        <taxon>Spizellomycetales</taxon>
        <taxon>Powellomycetaceae</taxon>
        <taxon>Powellomyces</taxon>
    </lineage>
</organism>
<accession>A0A507DYG5</accession>
<evidence type="ECO:0000313" key="3">
    <source>
        <dbReference type="EMBL" id="TPX56008.1"/>
    </source>
</evidence>
<sequence length="330" mass="36480">MTSTDKDQHDLDNDALHADLVDAHCHPTDTPATLGAVATLRTRRVLMMGTREGDWDAIADAASKWPTRVVPAFGVHPWFAHTVPTPPSASAFTSLERILASHPGALVGEIGIDSVAKDRTTGELYPFDQQLAVFRAQLALAGRMGRPVSVHTVRAHGCLVDVMREMAGKRQKKRNWKKERELDRFYTQGDSDDDDGNEHGGEKEQREEEEEEVSRGASIPPAIMHHSYSGSTETIRALVSLPNGMGARFYFSFSTGVNGRSPKTTDHIRAVPDDRILIESDLHDAQQIDAAVNDACRMVAEAKGWTMKETAERTRRNAERFLESVTNAIQ</sequence>
<dbReference type="GO" id="GO:0046872">
    <property type="term" value="F:metal ion binding"/>
    <property type="evidence" value="ECO:0007669"/>
    <property type="project" value="UniProtKB-KW"/>
</dbReference>
<comment type="caution">
    <text evidence="3">The sequence shown here is derived from an EMBL/GenBank/DDBJ whole genome shotgun (WGS) entry which is preliminary data.</text>
</comment>
<evidence type="ECO:0008006" key="5">
    <source>
        <dbReference type="Google" id="ProtNLM"/>
    </source>
</evidence>
<feature type="binding site" evidence="1">
    <location>
        <position position="26"/>
    </location>
    <ligand>
        <name>a divalent metal cation</name>
        <dbReference type="ChEBI" id="CHEBI:60240"/>
        <label>1</label>
    </ligand>
</feature>
<dbReference type="STRING" id="109895.A0A507DYG5"/>
<gene>
    <name evidence="3" type="ORF">PhCBS80983_g04868</name>
</gene>
<dbReference type="Proteomes" id="UP000318582">
    <property type="component" value="Unassembled WGS sequence"/>
</dbReference>
<dbReference type="PIRSF" id="PIRSF005902">
    <property type="entry name" value="DNase_TatD"/>
    <property type="match status" value="1"/>
</dbReference>
<feature type="binding site" evidence="1">
    <location>
        <position position="109"/>
    </location>
    <ligand>
        <name>a divalent metal cation</name>
        <dbReference type="ChEBI" id="CHEBI:60240"/>
        <label>1</label>
    </ligand>
</feature>
<name>A0A507DYG5_9FUNG</name>
<dbReference type="Gene3D" id="3.20.20.140">
    <property type="entry name" value="Metal-dependent hydrolases"/>
    <property type="match status" value="1"/>
</dbReference>
<evidence type="ECO:0000256" key="2">
    <source>
        <dbReference type="SAM" id="MobiDB-lite"/>
    </source>
</evidence>
<keyword evidence="4" id="KW-1185">Reference proteome</keyword>